<dbReference type="Proteomes" id="UP000663864">
    <property type="component" value="Unassembled WGS sequence"/>
</dbReference>
<feature type="non-terminal residue" evidence="1">
    <location>
        <position position="40"/>
    </location>
</feature>
<proteinExistence type="predicted"/>
<gene>
    <name evidence="1" type="ORF">ZHD862_LOCUS36851</name>
</gene>
<dbReference type="AlphaFoldDB" id="A0A815SFT0"/>
<reference evidence="1" key="1">
    <citation type="submission" date="2021-02" db="EMBL/GenBank/DDBJ databases">
        <authorList>
            <person name="Nowell W R."/>
        </authorList>
    </citation>
    <scope>NUCLEOTIDE SEQUENCE</scope>
</reference>
<dbReference type="EMBL" id="CAJNOT010006336">
    <property type="protein sequence ID" value="CAF1487544.1"/>
    <property type="molecule type" value="Genomic_DNA"/>
</dbReference>
<organism evidence="1 2">
    <name type="scientific">Rotaria sordida</name>
    <dbReference type="NCBI Taxonomy" id="392033"/>
    <lineage>
        <taxon>Eukaryota</taxon>
        <taxon>Metazoa</taxon>
        <taxon>Spiralia</taxon>
        <taxon>Gnathifera</taxon>
        <taxon>Rotifera</taxon>
        <taxon>Eurotatoria</taxon>
        <taxon>Bdelloidea</taxon>
        <taxon>Philodinida</taxon>
        <taxon>Philodinidae</taxon>
        <taxon>Rotaria</taxon>
    </lineage>
</organism>
<comment type="caution">
    <text evidence="1">The sequence shown here is derived from an EMBL/GenBank/DDBJ whole genome shotgun (WGS) entry which is preliminary data.</text>
</comment>
<evidence type="ECO:0000313" key="2">
    <source>
        <dbReference type="Proteomes" id="UP000663864"/>
    </source>
</evidence>
<sequence>MMSYRAAKKVILIVIIFVLVSGIHEPIHRRLIDDTEEQRT</sequence>
<evidence type="ECO:0000313" key="1">
    <source>
        <dbReference type="EMBL" id="CAF1487544.1"/>
    </source>
</evidence>
<protein>
    <submittedName>
        <fullName evidence="1">Uncharacterized protein</fullName>
    </submittedName>
</protein>
<accession>A0A815SFT0</accession>
<name>A0A815SFT0_9BILA</name>